<protein>
    <submittedName>
        <fullName evidence="2">Uncharacterized protein</fullName>
    </submittedName>
</protein>
<organism evidence="2">
    <name type="scientific">Cladocopium goreaui</name>
    <dbReference type="NCBI Taxonomy" id="2562237"/>
    <lineage>
        <taxon>Eukaryota</taxon>
        <taxon>Sar</taxon>
        <taxon>Alveolata</taxon>
        <taxon>Dinophyceae</taxon>
        <taxon>Suessiales</taxon>
        <taxon>Symbiodiniaceae</taxon>
        <taxon>Cladocopium</taxon>
    </lineage>
</organism>
<evidence type="ECO:0000256" key="1">
    <source>
        <dbReference type="SAM" id="MobiDB-lite"/>
    </source>
</evidence>
<comment type="caution">
    <text evidence="2">The sequence shown here is derived from an EMBL/GenBank/DDBJ whole genome shotgun (WGS) entry which is preliminary data.</text>
</comment>
<reference evidence="3 4" key="2">
    <citation type="submission" date="2024-05" db="EMBL/GenBank/DDBJ databases">
        <authorList>
            <person name="Chen Y."/>
            <person name="Shah S."/>
            <person name="Dougan E. K."/>
            <person name="Thang M."/>
            <person name="Chan C."/>
        </authorList>
    </citation>
    <scope>NUCLEOTIDE SEQUENCE [LARGE SCALE GENOMIC DNA]</scope>
</reference>
<reference evidence="2" key="1">
    <citation type="submission" date="2022-10" db="EMBL/GenBank/DDBJ databases">
        <authorList>
            <person name="Chen Y."/>
            <person name="Dougan E. K."/>
            <person name="Chan C."/>
            <person name="Rhodes N."/>
            <person name="Thang M."/>
        </authorList>
    </citation>
    <scope>NUCLEOTIDE SEQUENCE</scope>
</reference>
<dbReference type="AlphaFoldDB" id="A0A9P1BSH4"/>
<feature type="compositionally biased region" description="Basic residues" evidence="1">
    <location>
        <begin position="76"/>
        <end position="85"/>
    </location>
</feature>
<sequence>MTCALCGAKAHNVRTCPLPGRDRYLKAQEHARKIHSWSKQPQKGRKPPRLGGVNKKFKKQRALQYSGAKKVELQKKNRNQNRKKTASLPQTLESQRAAVDTLQRLGFLQELPRICTTCRRGTFGESQITSTQQIFWRCIDSDCRKRVNVLDLASWLPDGVRRRGYSPFQLLHLLREYAALRGARPASLQATAISVGIHVTLVGRLFACLRGLEAAAGEKLSRSLQVKNAVEVDATSVRTVRIGKNSQTYKDQIALWKRKHPHAADPPHYLVHFRVLGACERGSGRMVIAPASLKVLPATAKPPQESIAEIAGPQVHEKLGQLARNV</sequence>
<accession>A0A9P1BSH4</accession>
<feature type="compositionally biased region" description="Basic residues" evidence="1">
    <location>
        <begin position="32"/>
        <end position="48"/>
    </location>
</feature>
<evidence type="ECO:0000313" key="2">
    <source>
        <dbReference type="EMBL" id="CAI3978510.1"/>
    </source>
</evidence>
<dbReference type="OrthoDB" id="438089at2759"/>
<feature type="region of interest" description="Disordered" evidence="1">
    <location>
        <begin position="27"/>
        <end position="92"/>
    </location>
</feature>
<dbReference type="EMBL" id="CAMXCT010000416">
    <property type="protein sequence ID" value="CAI3978510.1"/>
    <property type="molecule type" value="Genomic_DNA"/>
</dbReference>
<proteinExistence type="predicted"/>
<dbReference type="EMBL" id="CAMXCT030000416">
    <property type="protein sequence ID" value="CAL4765822.1"/>
    <property type="molecule type" value="Genomic_DNA"/>
</dbReference>
<gene>
    <name evidence="2" type="ORF">C1SCF055_LOCUS6559</name>
</gene>
<evidence type="ECO:0000313" key="4">
    <source>
        <dbReference type="Proteomes" id="UP001152797"/>
    </source>
</evidence>
<name>A0A9P1BSH4_9DINO</name>
<dbReference type="EMBL" id="CAMXCT020000416">
    <property type="protein sequence ID" value="CAL1131885.1"/>
    <property type="molecule type" value="Genomic_DNA"/>
</dbReference>
<dbReference type="Proteomes" id="UP001152797">
    <property type="component" value="Unassembled WGS sequence"/>
</dbReference>
<keyword evidence="4" id="KW-1185">Reference proteome</keyword>
<evidence type="ECO:0000313" key="3">
    <source>
        <dbReference type="EMBL" id="CAL4765822.1"/>
    </source>
</evidence>